<evidence type="ECO:0000256" key="3">
    <source>
        <dbReference type="ARBA" id="ARBA00022640"/>
    </source>
</evidence>
<reference evidence="5" key="1">
    <citation type="submission" date="2022-04" db="EMBL/GenBank/DDBJ databases">
        <title>A functionally conserved STORR gene fusion in Papaver species that diverged 16.8 million years ago.</title>
        <authorList>
            <person name="Catania T."/>
        </authorList>
    </citation>
    <scope>NUCLEOTIDE SEQUENCE</scope>
    <source>
        <strain evidence="5">S-188037</strain>
    </source>
</reference>
<comment type="caution">
    <text evidence="5">The sequence shown here is derived from an EMBL/GenBank/DDBJ whole genome shotgun (WGS) entry which is preliminary data.</text>
</comment>
<keyword evidence="3" id="KW-0934">Plastid</keyword>
<dbReference type="GO" id="GO:0015031">
    <property type="term" value="P:protein transport"/>
    <property type="evidence" value="ECO:0007669"/>
    <property type="project" value="InterPro"/>
</dbReference>
<evidence type="ECO:0008006" key="7">
    <source>
        <dbReference type="Google" id="ProtNLM"/>
    </source>
</evidence>
<dbReference type="InterPro" id="IPR007378">
    <property type="entry name" value="Tic22-like"/>
</dbReference>
<dbReference type="PANTHER" id="PTHR33926">
    <property type="entry name" value="PROTEIN TIC 22, CHLOROPLASTIC"/>
    <property type="match status" value="1"/>
</dbReference>
<dbReference type="AlphaFoldDB" id="A0AAD4XLW9"/>
<dbReference type="GO" id="GO:0009507">
    <property type="term" value="C:chloroplast"/>
    <property type="evidence" value="ECO:0007669"/>
    <property type="project" value="UniProtKB-SubCell"/>
</dbReference>
<dbReference type="EMBL" id="JAJJMB010008071">
    <property type="protein sequence ID" value="KAI3926168.1"/>
    <property type="molecule type" value="Genomic_DNA"/>
</dbReference>
<accession>A0AAD4XLW9</accession>
<evidence type="ECO:0000313" key="5">
    <source>
        <dbReference type="EMBL" id="KAI3926168.1"/>
    </source>
</evidence>
<evidence type="ECO:0000313" key="6">
    <source>
        <dbReference type="Proteomes" id="UP001202328"/>
    </source>
</evidence>
<feature type="region of interest" description="Disordered" evidence="4">
    <location>
        <begin position="1"/>
        <end position="22"/>
    </location>
</feature>
<name>A0AAD4XLW9_9MAGN</name>
<comment type="subcellular location">
    <subcellularLocation>
        <location evidence="1">Plastid</location>
        <location evidence="1">Chloroplast</location>
    </subcellularLocation>
</comment>
<dbReference type="Pfam" id="PF04278">
    <property type="entry name" value="Tic22"/>
    <property type="match status" value="1"/>
</dbReference>
<keyword evidence="6" id="KW-1185">Reference proteome</keyword>
<dbReference type="Gene3D" id="3.40.1350.100">
    <property type="match status" value="2"/>
</dbReference>
<evidence type="ECO:0000256" key="4">
    <source>
        <dbReference type="SAM" id="MobiDB-lite"/>
    </source>
</evidence>
<proteinExistence type="predicted"/>
<dbReference type="Proteomes" id="UP001202328">
    <property type="component" value="Unassembled WGS sequence"/>
</dbReference>
<keyword evidence="2" id="KW-0150">Chloroplast</keyword>
<evidence type="ECO:0000256" key="1">
    <source>
        <dbReference type="ARBA" id="ARBA00004229"/>
    </source>
</evidence>
<organism evidence="5 6">
    <name type="scientific">Papaver atlanticum</name>
    <dbReference type="NCBI Taxonomy" id="357466"/>
    <lineage>
        <taxon>Eukaryota</taxon>
        <taxon>Viridiplantae</taxon>
        <taxon>Streptophyta</taxon>
        <taxon>Embryophyta</taxon>
        <taxon>Tracheophyta</taxon>
        <taxon>Spermatophyta</taxon>
        <taxon>Magnoliopsida</taxon>
        <taxon>Ranunculales</taxon>
        <taxon>Papaveraceae</taxon>
        <taxon>Papaveroideae</taxon>
        <taxon>Papaver</taxon>
    </lineage>
</organism>
<gene>
    <name evidence="5" type="ORF">MKW98_028304</name>
</gene>
<dbReference type="PANTHER" id="PTHR33926:SF1">
    <property type="entry name" value="PROTEIN TIC 22-LIKE, CHLOROPLASTIC"/>
    <property type="match status" value="1"/>
</dbReference>
<protein>
    <recommendedName>
        <fullName evidence="7">Protein TIC 22-like, chloroplastic</fullName>
    </recommendedName>
</protein>
<feature type="compositionally biased region" description="Low complexity" evidence="4">
    <location>
        <begin position="10"/>
        <end position="19"/>
    </location>
</feature>
<sequence length="327" mass="36499">MQFPKWNNHSSSDTSSSSSKTLENSLDRNLNLHEAFLTLQNNSSGFLSNLSNSFQSQQQNHFNLPFSQQTHFQFPFENIINQAKQKLLSRGNNSPCWARISGQNEKPLPPLQRSSDLAMTTETIEERLAGVPVYALTNSSDEFVLISGVKTGKSLGLFCFKKEDANALLEQMKSMDPGMRRGSKVVAVALNKVFQIKLDGVAFRFIPDSSEIQNAVKENRKVGVIDDSFSGVPVFQSQSLILKSQNKRYRPAFFRKEDLEKSLLRAASQQSQLNPAMKQGDIQVAVLEEIIKGMQESSTSKWDDVVFIPPGFDVSTDLQQPKVSATV</sequence>
<evidence type="ECO:0000256" key="2">
    <source>
        <dbReference type="ARBA" id="ARBA00022528"/>
    </source>
</evidence>